<keyword evidence="2" id="KW-1003">Cell membrane</keyword>
<dbReference type="GO" id="GO:0005886">
    <property type="term" value="C:plasma membrane"/>
    <property type="evidence" value="ECO:0007669"/>
    <property type="project" value="UniProtKB-SubCell"/>
</dbReference>
<evidence type="ECO:0000256" key="6">
    <source>
        <dbReference type="SAM" id="Phobius"/>
    </source>
</evidence>
<evidence type="ECO:0000256" key="2">
    <source>
        <dbReference type="ARBA" id="ARBA00022475"/>
    </source>
</evidence>
<proteinExistence type="predicted"/>
<comment type="caution">
    <text evidence="7">The sequence shown here is derived from an EMBL/GenBank/DDBJ whole genome shotgun (WGS) entry which is preliminary data.</text>
</comment>
<dbReference type="EMBL" id="SDWY01000003">
    <property type="protein sequence ID" value="MDN6900577.1"/>
    <property type="molecule type" value="Genomic_DNA"/>
</dbReference>
<evidence type="ECO:0000313" key="8">
    <source>
        <dbReference type="Proteomes" id="UP001167919"/>
    </source>
</evidence>
<evidence type="ECO:0000256" key="5">
    <source>
        <dbReference type="ARBA" id="ARBA00023136"/>
    </source>
</evidence>
<feature type="transmembrane region" description="Helical" evidence="6">
    <location>
        <begin position="98"/>
        <end position="120"/>
    </location>
</feature>
<gene>
    <name evidence="7" type="ORF">EVC35_06115</name>
</gene>
<feature type="transmembrane region" description="Helical" evidence="6">
    <location>
        <begin position="213"/>
        <end position="236"/>
    </location>
</feature>
<dbReference type="PIRSF" id="PIRSF035875">
    <property type="entry name" value="RNase_BN"/>
    <property type="match status" value="1"/>
</dbReference>
<dbReference type="PANTHER" id="PTHR30213:SF0">
    <property type="entry name" value="UPF0761 MEMBRANE PROTEIN YIHY"/>
    <property type="match status" value="1"/>
</dbReference>
<comment type="subcellular location">
    <subcellularLocation>
        <location evidence="1">Cell membrane</location>
        <topology evidence="1">Multi-pass membrane protein</topology>
    </subcellularLocation>
</comment>
<keyword evidence="5 6" id="KW-0472">Membrane</keyword>
<organism evidence="7 8">
    <name type="scientific">Oenococcus sicerae</name>
    <dbReference type="NCBI Taxonomy" id="2203724"/>
    <lineage>
        <taxon>Bacteria</taxon>
        <taxon>Bacillati</taxon>
        <taxon>Bacillota</taxon>
        <taxon>Bacilli</taxon>
        <taxon>Lactobacillales</taxon>
        <taxon>Lactobacillaceae</taxon>
        <taxon>Oenococcus</taxon>
    </lineage>
</organism>
<evidence type="ECO:0000256" key="3">
    <source>
        <dbReference type="ARBA" id="ARBA00022692"/>
    </source>
</evidence>
<keyword evidence="3 6" id="KW-0812">Transmembrane</keyword>
<feature type="transmembrane region" description="Helical" evidence="6">
    <location>
        <begin position="37"/>
        <end position="59"/>
    </location>
</feature>
<protein>
    <submittedName>
        <fullName evidence="7">YihY/virulence factor BrkB family protein</fullName>
    </submittedName>
</protein>
<feature type="transmembrane region" description="Helical" evidence="6">
    <location>
        <begin position="183"/>
        <end position="204"/>
    </location>
</feature>
<reference evidence="7" key="1">
    <citation type="submission" date="2019-01" db="EMBL/GenBank/DDBJ databases">
        <title>Oenococcus sicerae UCMA17102.</title>
        <authorList>
            <person name="Cousin F.J."/>
            <person name="Le Guellec R."/>
            <person name="Cretenet M."/>
        </authorList>
    </citation>
    <scope>NUCLEOTIDE SEQUENCE</scope>
    <source>
        <strain evidence="7">UCMA17102</strain>
    </source>
</reference>
<evidence type="ECO:0000256" key="1">
    <source>
        <dbReference type="ARBA" id="ARBA00004651"/>
    </source>
</evidence>
<dbReference type="InterPro" id="IPR017039">
    <property type="entry name" value="Virul_fac_BrkB"/>
</dbReference>
<evidence type="ECO:0000256" key="4">
    <source>
        <dbReference type="ARBA" id="ARBA00022989"/>
    </source>
</evidence>
<feature type="transmembrane region" description="Helical" evidence="6">
    <location>
        <begin position="140"/>
        <end position="163"/>
    </location>
</feature>
<sequence>MAAWVNRHPTLLKAKRWGRLFGKYFQQGDINNNAIILAYYLLLSLPPMILILGSTLTYLKISVSTILAYITPVIPDNISSLVKPILISFLQNGSNESLSIGILITIWSASGLIATLRGCLNQIYETQNKQNPILVRFASFFLLLIALLVFIIAMSLLLFGQSIFDLFKNQLGPSFSWLSQVFYAKNIILWFGMFVLLILLYYFIPKQKVSFKYIWIGALFASVSWLLLANGFQLYVDNFAKQISSYHTIGVFILLMFWLNFSSYIILIGAVINASCQDYLQHKK</sequence>
<dbReference type="NCBIfam" id="TIGR00765">
    <property type="entry name" value="yihY_not_rbn"/>
    <property type="match status" value="1"/>
</dbReference>
<feature type="transmembrane region" description="Helical" evidence="6">
    <location>
        <begin position="248"/>
        <end position="274"/>
    </location>
</feature>
<dbReference type="AlphaFoldDB" id="A0AAJ1VQS4"/>
<dbReference type="Proteomes" id="UP001167919">
    <property type="component" value="Unassembled WGS sequence"/>
</dbReference>
<keyword evidence="4 6" id="KW-1133">Transmembrane helix</keyword>
<evidence type="ECO:0000313" key="7">
    <source>
        <dbReference type="EMBL" id="MDN6900577.1"/>
    </source>
</evidence>
<accession>A0AAJ1VQS4</accession>
<dbReference type="Pfam" id="PF03631">
    <property type="entry name" value="Virul_fac_BrkB"/>
    <property type="match status" value="1"/>
</dbReference>
<name>A0AAJ1VQS4_9LACO</name>
<dbReference type="PANTHER" id="PTHR30213">
    <property type="entry name" value="INNER MEMBRANE PROTEIN YHJD"/>
    <property type="match status" value="1"/>
</dbReference>